<feature type="transmembrane region" description="Helical" evidence="2">
    <location>
        <begin position="32"/>
        <end position="55"/>
    </location>
</feature>
<evidence type="ECO:0000256" key="2">
    <source>
        <dbReference type="SAM" id="Phobius"/>
    </source>
</evidence>
<reference evidence="4" key="1">
    <citation type="submission" date="2025-08" db="UniProtKB">
        <authorList>
            <consortium name="RefSeq"/>
        </authorList>
    </citation>
    <scope>IDENTIFICATION</scope>
    <source>
        <tissue evidence="4">Whole organism</tissue>
    </source>
</reference>
<sequence length="122" mass="12546">MTRKSLSLDSSFEEVGESSGFTIHGFAQKHQFIMGVIFSLIALGVSSGIIGLIAATPHSNTPYGSIESSTSAQPSLSTTPETTIAPDGESAHVGKVVAPLRSAIDVLFHGNVAATGGHLIEP</sequence>
<feature type="compositionally biased region" description="Polar residues" evidence="1">
    <location>
        <begin position="63"/>
        <end position="82"/>
    </location>
</feature>
<gene>
    <name evidence="4" type="primary">LOC108670777</name>
</gene>
<protein>
    <submittedName>
        <fullName evidence="4">Uncharacterized protein LOC108670777</fullName>
    </submittedName>
</protein>
<keyword evidence="2" id="KW-0472">Membrane</keyword>
<keyword evidence="3" id="KW-1185">Reference proteome</keyword>
<name>A0A8B7NJD3_HYAAZ</name>
<organism evidence="3 4">
    <name type="scientific">Hyalella azteca</name>
    <name type="common">Amphipod</name>
    <dbReference type="NCBI Taxonomy" id="294128"/>
    <lineage>
        <taxon>Eukaryota</taxon>
        <taxon>Metazoa</taxon>
        <taxon>Ecdysozoa</taxon>
        <taxon>Arthropoda</taxon>
        <taxon>Crustacea</taxon>
        <taxon>Multicrustacea</taxon>
        <taxon>Malacostraca</taxon>
        <taxon>Eumalacostraca</taxon>
        <taxon>Peracarida</taxon>
        <taxon>Amphipoda</taxon>
        <taxon>Senticaudata</taxon>
        <taxon>Talitrida</taxon>
        <taxon>Talitroidea</taxon>
        <taxon>Hyalellidae</taxon>
        <taxon>Hyalella</taxon>
    </lineage>
</organism>
<dbReference type="GeneID" id="108670777"/>
<proteinExistence type="predicted"/>
<evidence type="ECO:0000313" key="4">
    <source>
        <dbReference type="RefSeq" id="XP_018013759.1"/>
    </source>
</evidence>
<dbReference type="Proteomes" id="UP000694843">
    <property type="component" value="Unplaced"/>
</dbReference>
<dbReference type="RefSeq" id="XP_018013759.1">
    <property type="nucleotide sequence ID" value="XM_018158270.1"/>
</dbReference>
<dbReference type="AlphaFoldDB" id="A0A8B7NJD3"/>
<evidence type="ECO:0000256" key="1">
    <source>
        <dbReference type="SAM" id="MobiDB-lite"/>
    </source>
</evidence>
<dbReference type="KEGG" id="hazt:108670777"/>
<accession>A0A8B7NJD3</accession>
<evidence type="ECO:0000313" key="3">
    <source>
        <dbReference type="Proteomes" id="UP000694843"/>
    </source>
</evidence>
<dbReference type="OrthoDB" id="10454431at2759"/>
<keyword evidence="2" id="KW-1133">Transmembrane helix</keyword>
<keyword evidence="2" id="KW-0812">Transmembrane</keyword>
<feature type="region of interest" description="Disordered" evidence="1">
    <location>
        <begin position="63"/>
        <end position="89"/>
    </location>
</feature>